<feature type="region of interest" description="Disordered" evidence="5">
    <location>
        <begin position="1"/>
        <end position="22"/>
    </location>
</feature>
<name>A0ABQ2KCW2_9MICO</name>
<dbReference type="PROSITE" id="PS51935">
    <property type="entry name" value="NLPC_P60"/>
    <property type="match status" value="1"/>
</dbReference>
<evidence type="ECO:0000256" key="3">
    <source>
        <dbReference type="ARBA" id="ARBA00022801"/>
    </source>
</evidence>
<keyword evidence="9" id="KW-1185">Reference proteome</keyword>
<dbReference type="InterPro" id="IPR000064">
    <property type="entry name" value="NLP_P60_dom"/>
</dbReference>
<feature type="compositionally biased region" description="Low complexity" evidence="5">
    <location>
        <begin position="114"/>
        <end position="140"/>
    </location>
</feature>
<keyword evidence="6" id="KW-1133">Transmembrane helix</keyword>
<dbReference type="PROSITE" id="PS51318">
    <property type="entry name" value="TAT"/>
    <property type="match status" value="1"/>
</dbReference>
<dbReference type="Pfam" id="PF00877">
    <property type="entry name" value="NLPC_P60"/>
    <property type="match status" value="1"/>
</dbReference>
<proteinExistence type="inferred from homology"/>
<evidence type="ECO:0000256" key="5">
    <source>
        <dbReference type="SAM" id="MobiDB-lite"/>
    </source>
</evidence>
<evidence type="ECO:0000313" key="8">
    <source>
        <dbReference type="EMBL" id="GGN79696.1"/>
    </source>
</evidence>
<feature type="compositionally biased region" description="Polar residues" evidence="5">
    <location>
        <begin position="1"/>
        <end position="13"/>
    </location>
</feature>
<evidence type="ECO:0000256" key="6">
    <source>
        <dbReference type="SAM" id="Phobius"/>
    </source>
</evidence>
<evidence type="ECO:0000256" key="2">
    <source>
        <dbReference type="ARBA" id="ARBA00022670"/>
    </source>
</evidence>
<evidence type="ECO:0000313" key="9">
    <source>
        <dbReference type="Proteomes" id="UP000626982"/>
    </source>
</evidence>
<dbReference type="Gene3D" id="3.90.1720.10">
    <property type="entry name" value="endopeptidase domain like (from Nostoc punctiforme)"/>
    <property type="match status" value="1"/>
</dbReference>
<dbReference type="InterPro" id="IPR006311">
    <property type="entry name" value="TAT_signal"/>
</dbReference>
<gene>
    <name evidence="8" type="ORF">GCM10010968_06900</name>
</gene>
<feature type="transmembrane region" description="Helical" evidence="6">
    <location>
        <begin position="30"/>
        <end position="49"/>
    </location>
</feature>
<organism evidence="8 9">
    <name type="scientific">Agrococcus terreus</name>
    <dbReference type="NCBI Taxonomy" id="574649"/>
    <lineage>
        <taxon>Bacteria</taxon>
        <taxon>Bacillati</taxon>
        <taxon>Actinomycetota</taxon>
        <taxon>Actinomycetes</taxon>
        <taxon>Micrococcales</taxon>
        <taxon>Microbacteriaceae</taxon>
        <taxon>Agrococcus</taxon>
    </lineage>
</organism>
<dbReference type="EMBL" id="BMLM01000001">
    <property type="protein sequence ID" value="GGN79696.1"/>
    <property type="molecule type" value="Genomic_DNA"/>
</dbReference>
<accession>A0ABQ2KCW2</accession>
<sequence length="255" mass="25124">MTTTHETQAQEPTGRSRASRASFVRGARRVGVIAAAAALASPLALPAFASGSGASEQSMSALVAQDAQTVSGVVTAGEPADGQRLDVQATTPQELEQIRAEIEAELERQEQARQEQAAAAQQASSSSSSSSAASSSAASTGAGASAGASGSVIANAALAQVGVSQDCVALVRSSIAAAGLPYSGMGSLFNLGPTIPMSAASPGDVIYYSDGGTGRAHVAIYIGGGRAVHGGWSGYNTVVAGVNIGGSAPVFIDVT</sequence>
<comment type="similarity">
    <text evidence="1">Belongs to the peptidase C40 family.</text>
</comment>
<evidence type="ECO:0000256" key="4">
    <source>
        <dbReference type="ARBA" id="ARBA00022807"/>
    </source>
</evidence>
<comment type="caution">
    <text evidence="8">The sequence shown here is derived from an EMBL/GenBank/DDBJ whole genome shotgun (WGS) entry which is preliminary data.</text>
</comment>
<dbReference type="InterPro" id="IPR038765">
    <property type="entry name" value="Papain-like_cys_pep_sf"/>
</dbReference>
<dbReference type="Proteomes" id="UP000626982">
    <property type="component" value="Unassembled WGS sequence"/>
</dbReference>
<keyword evidence="3" id="KW-0378">Hydrolase</keyword>
<evidence type="ECO:0000259" key="7">
    <source>
        <dbReference type="PROSITE" id="PS51935"/>
    </source>
</evidence>
<protein>
    <recommendedName>
        <fullName evidence="7">NlpC/P60 domain-containing protein</fullName>
    </recommendedName>
</protein>
<keyword evidence="6" id="KW-0812">Transmembrane</keyword>
<keyword evidence="2" id="KW-0645">Protease</keyword>
<keyword evidence="6" id="KW-0472">Membrane</keyword>
<evidence type="ECO:0000256" key="1">
    <source>
        <dbReference type="ARBA" id="ARBA00007074"/>
    </source>
</evidence>
<feature type="region of interest" description="Disordered" evidence="5">
    <location>
        <begin position="106"/>
        <end position="140"/>
    </location>
</feature>
<reference evidence="9" key="1">
    <citation type="journal article" date="2019" name="Int. J. Syst. Evol. Microbiol.">
        <title>The Global Catalogue of Microorganisms (GCM) 10K type strain sequencing project: providing services to taxonomists for standard genome sequencing and annotation.</title>
        <authorList>
            <consortium name="The Broad Institute Genomics Platform"/>
            <consortium name="The Broad Institute Genome Sequencing Center for Infectious Disease"/>
            <person name="Wu L."/>
            <person name="Ma J."/>
        </authorList>
    </citation>
    <scope>NUCLEOTIDE SEQUENCE [LARGE SCALE GENOMIC DNA]</scope>
    <source>
        <strain evidence="9">CGMCC 1.6960</strain>
    </source>
</reference>
<feature type="domain" description="NlpC/P60" evidence="7">
    <location>
        <begin position="126"/>
        <end position="255"/>
    </location>
</feature>
<dbReference type="RefSeq" id="WP_188716060.1">
    <property type="nucleotide sequence ID" value="NZ_BAABBD010000001.1"/>
</dbReference>
<keyword evidence="4" id="KW-0788">Thiol protease</keyword>
<dbReference type="SUPFAM" id="SSF54001">
    <property type="entry name" value="Cysteine proteinases"/>
    <property type="match status" value="1"/>
</dbReference>